<keyword evidence="3 5" id="KW-0732">Signal</keyword>
<evidence type="ECO:0000313" key="7">
    <source>
        <dbReference type="EMBL" id="SDC93507.1"/>
    </source>
</evidence>
<feature type="domain" description="CopC" evidence="6">
    <location>
        <begin position="24"/>
        <end position="119"/>
    </location>
</feature>
<accession>A0A1G6QPB6</accession>
<dbReference type="InterPro" id="IPR032694">
    <property type="entry name" value="CopC/D"/>
</dbReference>
<dbReference type="RefSeq" id="WP_091997682.1">
    <property type="nucleotide sequence ID" value="NZ_FMYQ01000012.1"/>
</dbReference>
<evidence type="ECO:0000256" key="3">
    <source>
        <dbReference type="ARBA" id="ARBA00022729"/>
    </source>
</evidence>
<organism evidence="7 8">
    <name type="scientific">Paraburkholderia lycopersici</name>
    <dbReference type="NCBI Taxonomy" id="416944"/>
    <lineage>
        <taxon>Bacteria</taxon>
        <taxon>Pseudomonadati</taxon>
        <taxon>Pseudomonadota</taxon>
        <taxon>Betaproteobacteria</taxon>
        <taxon>Burkholderiales</taxon>
        <taxon>Burkholderiaceae</taxon>
        <taxon>Paraburkholderia</taxon>
    </lineage>
</organism>
<gene>
    <name evidence="7" type="ORF">SAMN05421548_11230</name>
</gene>
<dbReference type="PANTHER" id="PTHR34820">
    <property type="entry name" value="INNER MEMBRANE PROTEIN YEBZ"/>
    <property type="match status" value="1"/>
</dbReference>
<dbReference type="Gene3D" id="2.60.40.1220">
    <property type="match status" value="1"/>
</dbReference>
<dbReference type="GO" id="GO:0042597">
    <property type="term" value="C:periplasmic space"/>
    <property type="evidence" value="ECO:0007669"/>
    <property type="project" value="InterPro"/>
</dbReference>
<evidence type="ECO:0000256" key="1">
    <source>
        <dbReference type="ARBA" id="ARBA00004196"/>
    </source>
</evidence>
<evidence type="ECO:0000256" key="4">
    <source>
        <dbReference type="ARBA" id="ARBA00023008"/>
    </source>
</evidence>
<dbReference type="GO" id="GO:0005507">
    <property type="term" value="F:copper ion binding"/>
    <property type="evidence" value="ECO:0007669"/>
    <property type="project" value="InterPro"/>
</dbReference>
<evidence type="ECO:0000256" key="5">
    <source>
        <dbReference type="SAM" id="SignalP"/>
    </source>
</evidence>
<dbReference type="InterPro" id="IPR014756">
    <property type="entry name" value="Ig_E-set"/>
</dbReference>
<dbReference type="Pfam" id="PF04234">
    <property type="entry name" value="CopC"/>
    <property type="match status" value="1"/>
</dbReference>
<keyword evidence="2" id="KW-0479">Metal-binding</keyword>
<dbReference type="STRING" id="416944.SAMN05421548_11230"/>
<keyword evidence="8" id="KW-1185">Reference proteome</keyword>
<dbReference type="PANTHER" id="PTHR34820:SF4">
    <property type="entry name" value="INNER MEMBRANE PROTEIN YEBZ"/>
    <property type="match status" value="1"/>
</dbReference>
<dbReference type="GO" id="GO:0006825">
    <property type="term" value="P:copper ion transport"/>
    <property type="evidence" value="ECO:0007669"/>
    <property type="project" value="InterPro"/>
</dbReference>
<sequence>MKLATLRTLVASVALLAAHVAWAHAYPTHQEPPAGATAPATLNAVVIDFDDGLEPAFSSIDVMNAQGKSVIREKAKVDAGNNKRMSVALNALTPGKYSVVWIAVAADGHRTTGHYTFDVK</sequence>
<dbReference type="SUPFAM" id="SSF81296">
    <property type="entry name" value="E set domains"/>
    <property type="match status" value="1"/>
</dbReference>
<keyword evidence="4" id="KW-0186">Copper</keyword>
<dbReference type="GO" id="GO:0046688">
    <property type="term" value="P:response to copper ion"/>
    <property type="evidence" value="ECO:0007669"/>
    <property type="project" value="InterPro"/>
</dbReference>
<proteinExistence type="predicted"/>
<feature type="chain" id="PRO_5011443398" description="CopC domain-containing protein" evidence="5">
    <location>
        <begin position="26"/>
        <end position="120"/>
    </location>
</feature>
<dbReference type="Proteomes" id="UP000198908">
    <property type="component" value="Unassembled WGS sequence"/>
</dbReference>
<dbReference type="GO" id="GO:0030313">
    <property type="term" value="C:cell envelope"/>
    <property type="evidence" value="ECO:0007669"/>
    <property type="project" value="UniProtKB-SubCell"/>
</dbReference>
<protein>
    <recommendedName>
        <fullName evidence="6">CopC domain-containing protein</fullName>
    </recommendedName>
</protein>
<name>A0A1G6QPB6_9BURK</name>
<dbReference type="InterPro" id="IPR014755">
    <property type="entry name" value="Cu-Rt/internalin_Ig-like"/>
</dbReference>
<dbReference type="InterPro" id="IPR007348">
    <property type="entry name" value="CopC_dom"/>
</dbReference>
<dbReference type="GO" id="GO:0005886">
    <property type="term" value="C:plasma membrane"/>
    <property type="evidence" value="ECO:0007669"/>
    <property type="project" value="TreeGrafter"/>
</dbReference>
<evidence type="ECO:0000313" key="8">
    <source>
        <dbReference type="Proteomes" id="UP000198908"/>
    </source>
</evidence>
<dbReference type="AlphaFoldDB" id="A0A1G6QPB6"/>
<dbReference type="EMBL" id="FMYQ01000012">
    <property type="protein sequence ID" value="SDC93507.1"/>
    <property type="molecule type" value="Genomic_DNA"/>
</dbReference>
<comment type="subcellular location">
    <subcellularLocation>
        <location evidence="1">Cell envelope</location>
    </subcellularLocation>
</comment>
<dbReference type="OrthoDB" id="9796814at2"/>
<feature type="signal peptide" evidence="5">
    <location>
        <begin position="1"/>
        <end position="25"/>
    </location>
</feature>
<evidence type="ECO:0000256" key="2">
    <source>
        <dbReference type="ARBA" id="ARBA00022723"/>
    </source>
</evidence>
<evidence type="ECO:0000259" key="6">
    <source>
        <dbReference type="Pfam" id="PF04234"/>
    </source>
</evidence>
<reference evidence="8" key="1">
    <citation type="submission" date="2016-09" db="EMBL/GenBank/DDBJ databases">
        <authorList>
            <person name="Varghese N."/>
            <person name="Submissions S."/>
        </authorList>
    </citation>
    <scope>NUCLEOTIDE SEQUENCE [LARGE SCALE GENOMIC DNA]</scope>
    <source>
        <strain evidence="8">TNe-862</strain>
    </source>
</reference>